<sequence length="237" mass="26464">MKMRHAIQFAATLLLFATPAAHAQISSPQIKKDKKQPKENVEWLWQYGPPPADGRETQLVLDTRFRPFLAQYLTAPQTFWGSPKTGYKPLDETALDFLSVPDKVRADDNRYLSITGCVFRFNPARGLLWVDLGLPHPFIIFAAIDWIKDSRTPSEPGAEYTLWIFANHPIDPDHIPLALTHSVARWTAQPPSGSTVIQQITRAILVDPDGTPHQIQPAAIGANTFTLPPSTEQKAQP</sequence>
<feature type="signal peptide" evidence="1">
    <location>
        <begin position="1"/>
        <end position="23"/>
    </location>
</feature>
<evidence type="ECO:0000256" key="1">
    <source>
        <dbReference type="SAM" id="SignalP"/>
    </source>
</evidence>
<dbReference type="EMBL" id="JACCCU010000001">
    <property type="protein sequence ID" value="NYF90283.1"/>
    <property type="molecule type" value="Genomic_DNA"/>
</dbReference>
<reference evidence="2 3" key="1">
    <citation type="submission" date="2020-07" db="EMBL/GenBank/DDBJ databases">
        <title>Genomic Encyclopedia of Type Strains, Phase IV (KMG-V): Genome sequencing to study the core and pangenomes of soil and plant-associated prokaryotes.</title>
        <authorList>
            <person name="Whitman W."/>
        </authorList>
    </citation>
    <scope>NUCLEOTIDE SEQUENCE [LARGE SCALE GENOMIC DNA]</scope>
    <source>
        <strain evidence="2 3">M8UP22</strain>
    </source>
</reference>
<keyword evidence="1" id="KW-0732">Signal</keyword>
<organism evidence="2 3">
    <name type="scientific">Tunturiibacter lichenicola</name>
    <dbReference type="NCBI Taxonomy" id="2051959"/>
    <lineage>
        <taxon>Bacteria</taxon>
        <taxon>Pseudomonadati</taxon>
        <taxon>Acidobacteriota</taxon>
        <taxon>Terriglobia</taxon>
        <taxon>Terriglobales</taxon>
        <taxon>Acidobacteriaceae</taxon>
        <taxon>Tunturiibacter</taxon>
    </lineage>
</organism>
<protein>
    <submittedName>
        <fullName evidence="2">Uncharacterized protein</fullName>
    </submittedName>
</protein>
<dbReference type="Proteomes" id="UP000564385">
    <property type="component" value="Unassembled WGS sequence"/>
</dbReference>
<name>A0A852VBL5_9BACT</name>
<accession>A0A852VBL5</accession>
<feature type="chain" id="PRO_5032936780" evidence="1">
    <location>
        <begin position="24"/>
        <end position="237"/>
    </location>
</feature>
<evidence type="ECO:0000313" key="2">
    <source>
        <dbReference type="EMBL" id="NYF90283.1"/>
    </source>
</evidence>
<evidence type="ECO:0000313" key="3">
    <source>
        <dbReference type="Proteomes" id="UP000564385"/>
    </source>
</evidence>
<comment type="caution">
    <text evidence="2">The sequence shown here is derived from an EMBL/GenBank/DDBJ whole genome shotgun (WGS) entry which is preliminary data.</text>
</comment>
<proteinExistence type="predicted"/>
<gene>
    <name evidence="2" type="ORF">HDF08_002350</name>
</gene>
<dbReference type="AlphaFoldDB" id="A0A852VBL5"/>